<evidence type="ECO:0000313" key="3">
    <source>
        <dbReference type="Ensembl" id="ENSNNAP00000008138.1"/>
    </source>
</evidence>
<dbReference type="SUPFAM" id="SSF81383">
    <property type="entry name" value="F-box domain"/>
    <property type="match status" value="1"/>
</dbReference>
<sequence length="439" mass="50405">MTSPTRNSSTLVPSQKHQCTSHQSSNTVQTDVSFISTLGDFEVLPLEIFEIILGFVSVKGIGMMSMVSKIINNRVVNYISAPSATKRLFPQDFHNPEQSDYIRCSILEHYGSLGLLFKRCTLLLPTRERLKYINKILTEISCFKFNGCSDPLHCFGLHCYGEFLEILYLRVHYCILYNLYSIAIHSEVSFCSKLGQFHNLELRLRTFCRGVLLNHWIDRSDSAFWLGCILNPWPVVNQARLLYLMFGPASTQDGHVAWQNMIEDEADENSLRELADAVKLLHDNQTNEWLENDFVKLIVALTEIPQEWRLENTARFLILCGNQICFSFMASKAASGQTMEMARLVVFLALVCEKDIYGMDWAVKTMQQVCNILGTAYEKNTFLQNIENAFAQMIMDALQFVISGDHNEEEARFLNLFHLVNAQANFHKEILYLTMNYDM</sequence>
<feature type="region of interest" description="Disordered" evidence="1">
    <location>
        <begin position="1"/>
        <end position="24"/>
    </location>
</feature>
<dbReference type="OMA" id="AFACVTM"/>
<dbReference type="InterPro" id="IPR056622">
    <property type="entry name" value="ARM_FBXO47"/>
</dbReference>
<dbReference type="Ensembl" id="ENSNNAT00000008531.1">
    <property type="protein sequence ID" value="ENSNNAP00000008138.1"/>
    <property type="gene ID" value="ENSNNAG00000005442.1"/>
</dbReference>
<protein>
    <submittedName>
        <fullName evidence="3">F-box protein 47</fullName>
    </submittedName>
</protein>
<dbReference type="AlphaFoldDB" id="A0A8C6VRN4"/>
<reference evidence="3" key="1">
    <citation type="submission" date="2025-08" db="UniProtKB">
        <authorList>
            <consortium name="Ensembl"/>
        </authorList>
    </citation>
    <scope>IDENTIFICATION</scope>
</reference>
<gene>
    <name evidence="3" type="primary">FBXO47</name>
</gene>
<feature type="domain" description="FBXO47 ARM repeats region" evidence="2">
    <location>
        <begin position="192"/>
        <end position="399"/>
    </location>
</feature>
<reference evidence="3" key="2">
    <citation type="submission" date="2025-09" db="UniProtKB">
        <authorList>
            <consortium name="Ensembl"/>
        </authorList>
    </citation>
    <scope>IDENTIFICATION</scope>
</reference>
<dbReference type="PANTHER" id="PTHR34098:SF1">
    <property type="entry name" value="F-BOX ONLY PROTEIN 47"/>
    <property type="match status" value="1"/>
</dbReference>
<dbReference type="Pfam" id="PF24467">
    <property type="entry name" value="ARM_FBXO47"/>
    <property type="match status" value="1"/>
</dbReference>
<keyword evidence="4" id="KW-1185">Reference proteome</keyword>
<dbReference type="InterPro" id="IPR036047">
    <property type="entry name" value="F-box-like_dom_sf"/>
</dbReference>
<evidence type="ECO:0000256" key="1">
    <source>
        <dbReference type="SAM" id="MobiDB-lite"/>
    </source>
</evidence>
<proteinExistence type="predicted"/>
<evidence type="ECO:0000313" key="4">
    <source>
        <dbReference type="Proteomes" id="UP000694559"/>
    </source>
</evidence>
<dbReference type="OrthoDB" id="9858120at2759"/>
<evidence type="ECO:0000259" key="2">
    <source>
        <dbReference type="Pfam" id="PF24467"/>
    </source>
</evidence>
<dbReference type="InterPro" id="IPR038946">
    <property type="entry name" value="FBXO47"/>
</dbReference>
<dbReference type="PANTHER" id="PTHR34098">
    <property type="entry name" value="F-BOX ONLY PROTEIN 47"/>
    <property type="match status" value="1"/>
</dbReference>
<dbReference type="GeneTree" id="ENSGT00390000014175"/>
<name>A0A8C6VRN4_NAJNA</name>
<dbReference type="Proteomes" id="UP000694559">
    <property type="component" value="Unplaced"/>
</dbReference>
<accession>A0A8C6VRN4</accession>
<organism evidence="3 4">
    <name type="scientific">Naja naja</name>
    <name type="common">Indian cobra</name>
    <dbReference type="NCBI Taxonomy" id="35670"/>
    <lineage>
        <taxon>Eukaryota</taxon>
        <taxon>Metazoa</taxon>
        <taxon>Chordata</taxon>
        <taxon>Craniata</taxon>
        <taxon>Vertebrata</taxon>
        <taxon>Euteleostomi</taxon>
        <taxon>Lepidosauria</taxon>
        <taxon>Squamata</taxon>
        <taxon>Bifurcata</taxon>
        <taxon>Unidentata</taxon>
        <taxon>Episquamata</taxon>
        <taxon>Toxicofera</taxon>
        <taxon>Serpentes</taxon>
        <taxon>Colubroidea</taxon>
        <taxon>Elapidae</taxon>
        <taxon>Elapinae</taxon>
        <taxon>Naja</taxon>
    </lineage>
</organism>